<feature type="region of interest" description="Disordered" evidence="1">
    <location>
        <begin position="1"/>
        <end position="38"/>
    </location>
</feature>
<organism evidence="3 4">
    <name type="scientific">Collybiopsis confluens</name>
    <dbReference type="NCBI Taxonomy" id="2823264"/>
    <lineage>
        <taxon>Eukaryota</taxon>
        <taxon>Fungi</taxon>
        <taxon>Dikarya</taxon>
        <taxon>Basidiomycota</taxon>
        <taxon>Agaricomycotina</taxon>
        <taxon>Agaricomycetes</taxon>
        <taxon>Agaricomycetidae</taxon>
        <taxon>Agaricales</taxon>
        <taxon>Marasmiineae</taxon>
        <taxon>Omphalotaceae</taxon>
        <taxon>Collybiopsis</taxon>
    </lineage>
</organism>
<evidence type="ECO:0000256" key="1">
    <source>
        <dbReference type="SAM" id="MobiDB-lite"/>
    </source>
</evidence>
<evidence type="ECO:0000313" key="3">
    <source>
        <dbReference type="EMBL" id="KAF5384534.1"/>
    </source>
</evidence>
<keyword evidence="4" id="KW-1185">Reference proteome</keyword>
<feature type="transmembrane region" description="Helical" evidence="2">
    <location>
        <begin position="70"/>
        <end position="87"/>
    </location>
</feature>
<keyword evidence="2" id="KW-0472">Membrane</keyword>
<dbReference type="EMBL" id="JAACJN010000043">
    <property type="protein sequence ID" value="KAF5384534.1"/>
    <property type="molecule type" value="Genomic_DNA"/>
</dbReference>
<dbReference type="GO" id="GO:0008374">
    <property type="term" value="F:O-acyltransferase activity"/>
    <property type="evidence" value="ECO:0007669"/>
    <property type="project" value="InterPro"/>
</dbReference>
<evidence type="ECO:0000256" key="2">
    <source>
        <dbReference type="SAM" id="Phobius"/>
    </source>
</evidence>
<name>A0A8H5M8E5_9AGAR</name>
<dbReference type="PANTHER" id="PTHR11440">
    <property type="entry name" value="LECITHIN-CHOLESTEROL ACYLTRANSFERASE-RELATED"/>
    <property type="match status" value="1"/>
</dbReference>
<dbReference type="OrthoDB" id="190846at2759"/>
<dbReference type="Pfam" id="PF02450">
    <property type="entry name" value="LCAT"/>
    <property type="match status" value="1"/>
</dbReference>
<keyword evidence="2" id="KW-0812">Transmembrane</keyword>
<accession>A0A8H5M8E5</accession>
<comment type="caution">
    <text evidence="3">The sequence shown here is derived from an EMBL/GenBank/DDBJ whole genome shotgun (WGS) entry which is preliminary data.</text>
</comment>
<dbReference type="InterPro" id="IPR029058">
    <property type="entry name" value="AB_hydrolase_fold"/>
</dbReference>
<evidence type="ECO:0000313" key="4">
    <source>
        <dbReference type="Proteomes" id="UP000518752"/>
    </source>
</evidence>
<dbReference type="Gene3D" id="3.40.50.1820">
    <property type="entry name" value="alpha/beta hydrolase"/>
    <property type="match status" value="1"/>
</dbReference>
<dbReference type="InterPro" id="IPR003386">
    <property type="entry name" value="LACT/PDAT_acylTrfase"/>
</dbReference>
<dbReference type="GO" id="GO:0006629">
    <property type="term" value="P:lipid metabolic process"/>
    <property type="evidence" value="ECO:0007669"/>
    <property type="project" value="InterPro"/>
</dbReference>
<sequence>MSLRRRLKSALKIQDDISDSDSESSNPSSPAPETSDPVKVELWSRKQSLLKEVHKLKRKQNRSMFATRRFLFPLGVLFGILLAFAFVQPSDIQDMHAQLTLLMDQYDITLPQLPDFDFSRFETEWNRLRSNIPEIWKFNRDGREFQVGESMKARGLNAEFPVVLIPGVISTGLESWSTTPEYRPFFREKLWGGMNMLSQVTFNRDRWIAAMMLDPVTGLDPPDAKIRAAEGIDAASSFIQGYWIWSKIVENLAVVNYDTNNLYLAPYDWRLSYWNLEERDGYFSKLKSTIEGFKKRQKKKTVTYPHIMDYHCNAYRRLGRSGSFDGCNGISGTRHLAALYSSDSLGSI</sequence>
<keyword evidence="2" id="KW-1133">Transmembrane helix</keyword>
<proteinExistence type="predicted"/>
<dbReference type="AlphaFoldDB" id="A0A8H5M8E5"/>
<protein>
    <submittedName>
        <fullName evidence="3">Uncharacterized protein</fullName>
    </submittedName>
</protein>
<dbReference type="Proteomes" id="UP000518752">
    <property type="component" value="Unassembled WGS sequence"/>
</dbReference>
<gene>
    <name evidence="3" type="ORF">D9757_006462</name>
</gene>
<reference evidence="3 4" key="1">
    <citation type="journal article" date="2020" name="ISME J.">
        <title>Uncovering the hidden diversity of litter-decomposition mechanisms in mushroom-forming fungi.</title>
        <authorList>
            <person name="Floudas D."/>
            <person name="Bentzer J."/>
            <person name="Ahren D."/>
            <person name="Johansson T."/>
            <person name="Persson P."/>
            <person name="Tunlid A."/>
        </authorList>
    </citation>
    <scope>NUCLEOTIDE SEQUENCE [LARGE SCALE GENOMIC DNA]</scope>
    <source>
        <strain evidence="3 4">CBS 406.79</strain>
    </source>
</reference>